<evidence type="ECO:0000313" key="2">
    <source>
        <dbReference type="EMBL" id="EUB63533.1"/>
    </source>
</evidence>
<keyword evidence="1" id="KW-0472">Membrane</keyword>
<gene>
    <name evidence="2" type="ORF">EGR_01615</name>
</gene>
<dbReference type="RefSeq" id="XP_024354729.1">
    <property type="nucleotide sequence ID" value="XM_024490864.1"/>
</dbReference>
<dbReference type="KEGG" id="egl:EGR_01615"/>
<name>W6UQP0_ECHGR</name>
<keyword evidence="3" id="KW-1185">Reference proteome</keyword>
<keyword evidence="1" id="KW-1133">Transmembrane helix</keyword>
<sequence length="196" mass="22456">MCKSTKRFQYKIVFKSGLFWVMGKMLSVNVILDANQQQLNMLVYALSKELLPQLLSDEILQKTTLFDFLNRNTIKISIYYPYLQVYSLSAVVTFPFGVQNLNDEHHKMKMDTDQVDADYSKGIFLVCPMPRLLISVYNLNPSKGSYGERKNVIHVICDGLLFPYFLLNTTIPVTDSEYIHALRDVSSKALFVAGSF</sequence>
<comment type="caution">
    <text evidence="2">The sequence shown here is derived from an EMBL/GenBank/DDBJ whole genome shotgun (WGS) entry which is preliminary data.</text>
</comment>
<keyword evidence="1" id="KW-0812">Transmembrane</keyword>
<feature type="transmembrane region" description="Helical" evidence="1">
    <location>
        <begin position="12"/>
        <end position="32"/>
    </location>
</feature>
<dbReference type="Proteomes" id="UP000019149">
    <property type="component" value="Unassembled WGS sequence"/>
</dbReference>
<feature type="transmembrane region" description="Helical" evidence="1">
    <location>
        <begin position="78"/>
        <end position="98"/>
    </location>
</feature>
<dbReference type="CTD" id="36337330"/>
<dbReference type="GeneID" id="36337330"/>
<evidence type="ECO:0000313" key="3">
    <source>
        <dbReference type="Proteomes" id="UP000019149"/>
    </source>
</evidence>
<organism evidence="2 3">
    <name type="scientific">Echinococcus granulosus</name>
    <name type="common">Hydatid tapeworm</name>
    <dbReference type="NCBI Taxonomy" id="6210"/>
    <lineage>
        <taxon>Eukaryota</taxon>
        <taxon>Metazoa</taxon>
        <taxon>Spiralia</taxon>
        <taxon>Lophotrochozoa</taxon>
        <taxon>Platyhelminthes</taxon>
        <taxon>Cestoda</taxon>
        <taxon>Eucestoda</taxon>
        <taxon>Cyclophyllidea</taxon>
        <taxon>Taeniidae</taxon>
        <taxon>Echinococcus</taxon>
        <taxon>Echinococcus granulosus group</taxon>
    </lineage>
</organism>
<accession>W6UQP0</accession>
<protein>
    <submittedName>
        <fullName evidence="2">Uncharacterized protein</fullName>
    </submittedName>
</protein>
<evidence type="ECO:0000256" key="1">
    <source>
        <dbReference type="SAM" id="Phobius"/>
    </source>
</evidence>
<proteinExistence type="predicted"/>
<dbReference type="EMBL" id="APAU02000006">
    <property type="protein sequence ID" value="EUB63533.1"/>
    <property type="molecule type" value="Genomic_DNA"/>
</dbReference>
<reference evidence="2 3" key="1">
    <citation type="journal article" date="2013" name="Nat. Genet.">
        <title>The genome of the hydatid tapeworm Echinococcus granulosus.</title>
        <authorList>
            <person name="Zheng H."/>
            <person name="Zhang W."/>
            <person name="Zhang L."/>
            <person name="Zhang Z."/>
            <person name="Li J."/>
            <person name="Lu G."/>
            <person name="Zhu Y."/>
            <person name="Wang Y."/>
            <person name="Huang Y."/>
            <person name="Liu J."/>
            <person name="Kang H."/>
            <person name="Chen J."/>
            <person name="Wang L."/>
            <person name="Chen A."/>
            <person name="Yu S."/>
            <person name="Gao Z."/>
            <person name="Jin L."/>
            <person name="Gu W."/>
            <person name="Wang Z."/>
            <person name="Zhao L."/>
            <person name="Shi B."/>
            <person name="Wen H."/>
            <person name="Lin R."/>
            <person name="Jones M.K."/>
            <person name="Brejova B."/>
            <person name="Vinar T."/>
            <person name="Zhao G."/>
            <person name="McManus D.P."/>
            <person name="Chen Z."/>
            <person name="Zhou Y."/>
            <person name="Wang S."/>
        </authorList>
    </citation>
    <scope>NUCLEOTIDE SEQUENCE [LARGE SCALE GENOMIC DNA]</scope>
</reference>
<dbReference type="AlphaFoldDB" id="W6UQP0"/>